<dbReference type="Proteomes" id="UP000594364">
    <property type="component" value="Chromosome 4"/>
</dbReference>
<dbReference type="GO" id="GO:0007034">
    <property type="term" value="P:vacuolar transport"/>
    <property type="evidence" value="ECO:0007669"/>
    <property type="project" value="InterPro"/>
</dbReference>
<name>A0A7S9KUC9_EPIFF</name>
<sequence length="1163" mass="128721">MKQSGRDGTPIEAPQALPLATTTDSVKHGEPGNLTTSVEGPRPSSTDSGMPLKRANFSAPSVYASILSSRPMSPARQGLSAMPPPESVFDPSSVRRLPESLLEDPREPSYQIIQSFVPHVSIYASEDTESLIMKKGFQHGLWELLRPFGEGWQGKVALRDSNGVSRCFEDFSIRFTRFGENVDGPGNISSLSEPKTSGSEKLNSTGQSAERDKAILTDVDSLVERYLAFAEQSVPRAPSLTPSVSMKDLDCEVASPYYSLYLRRLLSGTSATPYETFAHPVACVIAISSQNESPIEELRRLYADSNQGKKRLPPWVDNDYLRYYVLVHDEESDDITRSMGLFEQMKRHLGLHCHLLRLRCSKSAETDDDSMLLPNSDWMSAAEELAKMRQSESDEDFDLSTHNIFESDAIAIRTFVRELVTQSIIPTMERHVSVWNDQVASRRRGITGRFMSLSRKLAGFGTGSRSSSGTSLGARDNFEALGYYRADTAEAIMRKLADYAFMLRDWKLAHSTYDLLRSDFSESKAWKYHAAANEMAAISLLLVPQDPASKARSDAVEQMFESAFYSYNNRCGAPFGAARCLFIGVELLRAKGGACVDEAGRWGLRLLEAQILGRVGEALLKERLCFCYSSKTVVGSWGWGSRKRKAALWSVLAAEAWCQQDKYLPAQKCISEIQKIYGSQSDSNGVVMRFHIAREFIRSLQLDVSRRLCLVDDLGQDVDEILSPEIESQNIQPSKTLNPDGYIANVIAWQGALSCLAYHGLLSNVEPRSSALLLSVDETLPRALESKQYGQPLALGTAIRDAISRQKFIPIESFLRPSSMKYPLNLSSLTWKAAEWAFGRLGNTKIDGSEDSIPTGRYVLASNVDAACKAFQIQAAGKVSRFDRVFTKSHFRASFANQLVPATVLGEEDVEVLLLSLARNRGLIDYDGAIVRIRDPSDEPTITQEDAAAASIKELTTNIKHQTKILNERLEQLQNDARAAAQHGNRLTALAALKSKRLAETSLSQRYSTLSQLEDIAAKMEQASDQVQLVKVLNSSANALKSLNSRIGDSAQVEEIMNQIREQMCETDEVAAILAGTTAEPVKESELDDELEALEKEAGQHDTCHETEIQKQKSVTKAQEVHLQLNQLPEPPSELVPNRAESITPAMERQVAQLSLEHGQGEI</sequence>
<feature type="region of interest" description="Disordered" evidence="1">
    <location>
        <begin position="73"/>
        <end position="92"/>
    </location>
</feature>
<feature type="region of interest" description="Disordered" evidence="1">
    <location>
        <begin position="1"/>
        <end position="54"/>
    </location>
</feature>
<evidence type="ECO:0000313" key="3">
    <source>
        <dbReference type="Proteomes" id="UP000594364"/>
    </source>
</evidence>
<feature type="compositionally biased region" description="Polar residues" evidence="1">
    <location>
        <begin position="187"/>
        <end position="208"/>
    </location>
</feature>
<dbReference type="Pfam" id="PF03357">
    <property type="entry name" value="Snf7"/>
    <property type="match status" value="1"/>
</dbReference>
<feature type="compositionally biased region" description="Polar residues" evidence="1">
    <location>
        <begin position="33"/>
        <end position="48"/>
    </location>
</feature>
<dbReference type="EMBL" id="CP031388">
    <property type="protein sequence ID" value="QPH04592.1"/>
    <property type="molecule type" value="Genomic_DNA"/>
</dbReference>
<keyword evidence="3" id="KW-1185">Reference proteome</keyword>
<gene>
    <name evidence="2" type="ORF">C2857_001722</name>
</gene>
<dbReference type="Pfam" id="PF12739">
    <property type="entry name" value="TRAPPC-Trs85"/>
    <property type="match status" value="1"/>
</dbReference>
<evidence type="ECO:0000256" key="1">
    <source>
        <dbReference type="SAM" id="MobiDB-lite"/>
    </source>
</evidence>
<organism evidence="2 3">
    <name type="scientific">Epichloe festucae (strain Fl1)</name>
    <dbReference type="NCBI Taxonomy" id="877507"/>
    <lineage>
        <taxon>Eukaryota</taxon>
        <taxon>Fungi</taxon>
        <taxon>Dikarya</taxon>
        <taxon>Ascomycota</taxon>
        <taxon>Pezizomycotina</taxon>
        <taxon>Sordariomycetes</taxon>
        <taxon>Hypocreomycetidae</taxon>
        <taxon>Hypocreales</taxon>
        <taxon>Clavicipitaceae</taxon>
        <taxon>Epichloe</taxon>
    </lineage>
</organism>
<proteinExistence type="predicted"/>
<feature type="region of interest" description="Disordered" evidence="1">
    <location>
        <begin position="185"/>
        <end position="210"/>
    </location>
</feature>
<dbReference type="PANTHER" id="PTHR12975">
    <property type="entry name" value="TRANSPORT PROTEIN TRAPP"/>
    <property type="match status" value="1"/>
</dbReference>
<reference evidence="2 3" key="1">
    <citation type="journal article" date="2018" name="PLoS Genet.">
        <title>Repeat elements organise 3D genome structure and mediate transcription in the filamentous fungus Epichloe festucae.</title>
        <authorList>
            <person name="Winter D.J."/>
            <person name="Ganley A.R.D."/>
            <person name="Young C.A."/>
            <person name="Liachko I."/>
            <person name="Schardl C.L."/>
            <person name="Dupont P.Y."/>
            <person name="Berry D."/>
            <person name="Ram A."/>
            <person name="Scott B."/>
            <person name="Cox M.P."/>
        </authorList>
    </citation>
    <scope>NUCLEOTIDE SEQUENCE [LARGE SCALE GENOMIC DNA]</scope>
    <source>
        <strain evidence="2 3">Fl1</strain>
    </source>
</reference>
<dbReference type="AlphaFoldDB" id="A0A7S9KUC9"/>
<evidence type="ECO:0000313" key="2">
    <source>
        <dbReference type="EMBL" id="QPH04592.1"/>
    </source>
</evidence>
<accession>A0A7S9KUC9</accession>
<dbReference type="InterPro" id="IPR005024">
    <property type="entry name" value="Snf7_fam"/>
</dbReference>
<dbReference type="PANTHER" id="PTHR12975:SF6">
    <property type="entry name" value="TRAFFICKING PROTEIN PARTICLE COMPLEX SUBUNIT 8"/>
    <property type="match status" value="1"/>
</dbReference>
<dbReference type="InterPro" id="IPR024420">
    <property type="entry name" value="TRAPP_III_complex_Trs85"/>
</dbReference>
<dbReference type="OrthoDB" id="203724at2759"/>
<protein>
    <submittedName>
        <fullName evidence="2">Uncharacterized protein</fullName>
    </submittedName>
</protein>
<dbReference type="Gene3D" id="6.10.140.1230">
    <property type="match status" value="1"/>
</dbReference>
<dbReference type="GO" id="GO:1990072">
    <property type="term" value="C:TRAPPIII protein complex"/>
    <property type="evidence" value="ECO:0007669"/>
    <property type="project" value="TreeGrafter"/>
</dbReference>